<protein>
    <recommendedName>
        <fullName evidence="3">Response regulator</fullName>
    </recommendedName>
</protein>
<reference evidence="1 2" key="1">
    <citation type="submission" date="2019-07" db="EMBL/GenBank/DDBJ databases">
        <title>Draft Genome Sequence of the first blaOXA-58-Harboring Acinetobacter colistiniresistens clinical isolate from Brazil.</title>
        <authorList>
            <person name="Favaro L.S."/>
            <person name="Paula-Petroli S.B."/>
            <person name="Moura C.F."/>
            <person name="Tognim M.C.B."/>
            <person name="Venancio E.J."/>
            <person name="Yamada-Ogatta S.F."/>
            <person name="Carrara-Marroni F.E."/>
        </authorList>
    </citation>
    <scope>NUCLEOTIDE SEQUENCE [LARGE SCALE GENOMIC DNA]</scope>
    <source>
        <strain evidence="1 2">DL</strain>
    </source>
</reference>
<proteinExistence type="predicted"/>
<dbReference type="EMBL" id="VMTP01000054">
    <property type="protein sequence ID" value="TVT82289.1"/>
    <property type="molecule type" value="Genomic_DNA"/>
</dbReference>
<evidence type="ECO:0000313" key="2">
    <source>
        <dbReference type="Proteomes" id="UP000316981"/>
    </source>
</evidence>
<evidence type="ECO:0000313" key="1">
    <source>
        <dbReference type="EMBL" id="TVT82289.1"/>
    </source>
</evidence>
<evidence type="ECO:0008006" key="3">
    <source>
        <dbReference type="Google" id="ProtNLM"/>
    </source>
</evidence>
<dbReference type="RefSeq" id="WP_005005234.1">
    <property type="nucleotide sequence ID" value="NZ_VMTP01000054.1"/>
</dbReference>
<gene>
    <name evidence="1" type="ORF">FPV60_09030</name>
</gene>
<comment type="caution">
    <text evidence="1">The sequence shown here is derived from an EMBL/GenBank/DDBJ whole genome shotgun (WGS) entry which is preliminary data.</text>
</comment>
<name>A0A558FA84_9GAMM</name>
<dbReference type="AlphaFoldDB" id="A0A558FA84"/>
<accession>A0A558FA84</accession>
<dbReference type="Proteomes" id="UP000316981">
    <property type="component" value="Unassembled WGS sequence"/>
</dbReference>
<organism evidence="1 2">
    <name type="scientific">Acinetobacter colistiniresistens</name>
    <dbReference type="NCBI Taxonomy" id="280145"/>
    <lineage>
        <taxon>Bacteria</taxon>
        <taxon>Pseudomonadati</taxon>
        <taxon>Pseudomonadota</taxon>
        <taxon>Gammaproteobacteria</taxon>
        <taxon>Moraxellales</taxon>
        <taxon>Moraxellaceae</taxon>
        <taxon>Acinetobacter</taxon>
    </lineage>
</organism>
<sequence>MAYKIVFIDEQKSEQNQFKAAFDVHKKSGEVCIITLFPAPTLDEMIANICELHPDALVSDWNLNEIKTDLPSVYEVDYYGSELISEFRKIRTDFPCFIASSYDTDASHADSTYDVNQVYSKELNIESFDNEQHLTFPQKVILQIQKYNKRIDDAKNELHELCSRKFQNEMLTVFEEQKIIELDSFLEKTFGADSAVPDELKSTTNSKQLSDLLESVNKVLETIKNVK</sequence>